<gene>
    <name evidence="2" type="ORF">GCM10023322_13260</name>
</gene>
<dbReference type="Gene3D" id="3.10.129.10">
    <property type="entry name" value="Hotdog Thioesterase"/>
    <property type="match status" value="1"/>
</dbReference>
<evidence type="ECO:0000313" key="3">
    <source>
        <dbReference type="Proteomes" id="UP001501570"/>
    </source>
</evidence>
<dbReference type="RefSeq" id="WP_345627063.1">
    <property type="nucleotide sequence ID" value="NZ_BAABJQ010000003.1"/>
</dbReference>
<feature type="domain" description="FAS1-like dehydratase" evidence="1">
    <location>
        <begin position="10"/>
        <end position="131"/>
    </location>
</feature>
<organism evidence="2 3">
    <name type="scientific">Rugosimonospora acidiphila</name>
    <dbReference type="NCBI Taxonomy" id="556531"/>
    <lineage>
        <taxon>Bacteria</taxon>
        <taxon>Bacillati</taxon>
        <taxon>Actinomycetota</taxon>
        <taxon>Actinomycetes</taxon>
        <taxon>Micromonosporales</taxon>
        <taxon>Micromonosporaceae</taxon>
        <taxon>Rugosimonospora</taxon>
    </lineage>
</organism>
<dbReference type="InterPro" id="IPR029069">
    <property type="entry name" value="HotDog_dom_sf"/>
</dbReference>
<dbReference type="SUPFAM" id="SSF54637">
    <property type="entry name" value="Thioesterase/thiol ester dehydrase-isomerase"/>
    <property type="match status" value="1"/>
</dbReference>
<dbReference type="InterPro" id="IPR039569">
    <property type="entry name" value="FAS1-like_DH_region"/>
</dbReference>
<sequence>MSSPSGRTGQPYEFPVERGKVREFARATKARRDSYFTDPHAVVPPTFLMSSAFWAGPGASALGDQERDMSRILHGEQEFVYPAGPPRAGTPLIATQRVEDVYSKQGRRGGTMEFTVLVTEYRDEHGTLVAEARSTVIETSQAPEREAAS</sequence>
<keyword evidence="3" id="KW-1185">Reference proteome</keyword>
<name>A0ABP9RNC7_9ACTN</name>
<dbReference type="Proteomes" id="UP001501570">
    <property type="component" value="Unassembled WGS sequence"/>
</dbReference>
<comment type="caution">
    <text evidence="2">The sequence shown here is derived from an EMBL/GenBank/DDBJ whole genome shotgun (WGS) entry which is preliminary data.</text>
</comment>
<protein>
    <submittedName>
        <fullName evidence="2">MaoC family dehydratase N-terminal domain-containing protein</fullName>
    </submittedName>
</protein>
<evidence type="ECO:0000313" key="2">
    <source>
        <dbReference type="EMBL" id="GAA5180602.1"/>
    </source>
</evidence>
<accession>A0ABP9RNC7</accession>
<reference evidence="3" key="1">
    <citation type="journal article" date="2019" name="Int. J. Syst. Evol. Microbiol.">
        <title>The Global Catalogue of Microorganisms (GCM) 10K type strain sequencing project: providing services to taxonomists for standard genome sequencing and annotation.</title>
        <authorList>
            <consortium name="The Broad Institute Genomics Platform"/>
            <consortium name="The Broad Institute Genome Sequencing Center for Infectious Disease"/>
            <person name="Wu L."/>
            <person name="Ma J."/>
        </authorList>
    </citation>
    <scope>NUCLEOTIDE SEQUENCE [LARGE SCALE GENOMIC DNA]</scope>
    <source>
        <strain evidence="3">JCM 18304</strain>
    </source>
</reference>
<evidence type="ECO:0000259" key="1">
    <source>
        <dbReference type="Pfam" id="PF13452"/>
    </source>
</evidence>
<proteinExistence type="predicted"/>
<dbReference type="Pfam" id="PF13452">
    <property type="entry name" value="FAS1_DH_region"/>
    <property type="match status" value="1"/>
</dbReference>
<dbReference type="EMBL" id="BAABJQ010000003">
    <property type="protein sequence ID" value="GAA5180602.1"/>
    <property type="molecule type" value="Genomic_DNA"/>
</dbReference>
<dbReference type="CDD" id="cd03440">
    <property type="entry name" value="hot_dog"/>
    <property type="match status" value="1"/>
</dbReference>